<sequence>MKTPILSLALMTLAAHPILADVPSGAFPPSSATPATPSSPARLGGAVIQNHCKTPIYIWSVGSTVRPQKTILPYARYYETFRKDVHTGGIALKISTERDGLYTSAPQTIFAYNLVSPDRVWYDLSDVFGDAFRGHPVSLQPSEPRIYWADGVPPAGSQTRVHDPAVDLVLTLC</sequence>
<dbReference type="EMBL" id="JAPQKO010000003">
    <property type="protein sequence ID" value="KAJ5173100.1"/>
    <property type="molecule type" value="Genomic_DNA"/>
</dbReference>
<dbReference type="OrthoDB" id="3682664at2759"/>
<evidence type="ECO:0000313" key="3">
    <source>
        <dbReference type="Proteomes" id="UP001146351"/>
    </source>
</evidence>
<feature type="signal peptide" evidence="1">
    <location>
        <begin position="1"/>
        <end position="20"/>
    </location>
</feature>
<dbReference type="PANTHER" id="PTHR36195:SF5">
    <property type="entry name" value="BYS1 FAMILY PROTEIN (AFU_ORTHOLOGUE AFUA_2G04533)"/>
    <property type="match status" value="1"/>
</dbReference>
<evidence type="ECO:0008006" key="4">
    <source>
        <dbReference type="Google" id="ProtNLM"/>
    </source>
</evidence>
<dbReference type="InterPro" id="IPR006771">
    <property type="entry name" value="CetA-like"/>
</dbReference>
<name>A0A9W9IA35_9EURO</name>
<accession>A0A9W9IA35</accession>
<protein>
    <recommendedName>
        <fullName evidence="4">Bys1 family protein</fullName>
    </recommendedName>
</protein>
<dbReference type="Pfam" id="PF04681">
    <property type="entry name" value="Bys1"/>
    <property type="match status" value="1"/>
</dbReference>
<proteinExistence type="predicted"/>
<reference evidence="2" key="2">
    <citation type="journal article" date="2023" name="IMA Fungus">
        <title>Comparative genomic study of the Penicillium genus elucidates a diverse pangenome and 15 lateral gene transfer events.</title>
        <authorList>
            <person name="Petersen C."/>
            <person name="Sorensen T."/>
            <person name="Nielsen M.R."/>
            <person name="Sondergaard T.E."/>
            <person name="Sorensen J.L."/>
            <person name="Fitzpatrick D.A."/>
            <person name="Frisvad J.C."/>
            <person name="Nielsen K.L."/>
        </authorList>
    </citation>
    <scope>NUCLEOTIDE SEQUENCE</scope>
    <source>
        <strain evidence="2">IBT 21917</strain>
    </source>
</reference>
<reference evidence="2" key="1">
    <citation type="submission" date="2022-11" db="EMBL/GenBank/DDBJ databases">
        <authorList>
            <person name="Petersen C."/>
        </authorList>
    </citation>
    <scope>NUCLEOTIDE SEQUENCE</scope>
    <source>
        <strain evidence="2">IBT 21917</strain>
    </source>
</reference>
<gene>
    <name evidence="2" type="ORF">N7492_005693</name>
</gene>
<dbReference type="AlphaFoldDB" id="A0A9W9IA35"/>
<feature type="chain" id="PRO_5040897131" description="Bys1 family protein" evidence="1">
    <location>
        <begin position="21"/>
        <end position="173"/>
    </location>
</feature>
<organism evidence="2 3">
    <name type="scientific">Penicillium capsulatum</name>
    <dbReference type="NCBI Taxonomy" id="69766"/>
    <lineage>
        <taxon>Eukaryota</taxon>
        <taxon>Fungi</taxon>
        <taxon>Dikarya</taxon>
        <taxon>Ascomycota</taxon>
        <taxon>Pezizomycotina</taxon>
        <taxon>Eurotiomycetes</taxon>
        <taxon>Eurotiomycetidae</taxon>
        <taxon>Eurotiales</taxon>
        <taxon>Aspergillaceae</taxon>
        <taxon>Penicillium</taxon>
    </lineage>
</organism>
<evidence type="ECO:0000313" key="2">
    <source>
        <dbReference type="EMBL" id="KAJ5173100.1"/>
    </source>
</evidence>
<keyword evidence="3" id="KW-1185">Reference proteome</keyword>
<keyword evidence="1" id="KW-0732">Signal</keyword>
<comment type="caution">
    <text evidence="2">The sequence shown here is derived from an EMBL/GenBank/DDBJ whole genome shotgun (WGS) entry which is preliminary data.</text>
</comment>
<dbReference type="Proteomes" id="UP001146351">
    <property type="component" value="Unassembled WGS sequence"/>
</dbReference>
<dbReference type="PANTHER" id="PTHR36195">
    <property type="entry name" value="DOMAIN PROTEIN, PUTATIVE (AFU_ORTHOLOGUE AFUA_5G01990)-RELATED-RELATED"/>
    <property type="match status" value="1"/>
</dbReference>
<evidence type="ECO:0000256" key="1">
    <source>
        <dbReference type="SAM" id="SignalP"/>
    </source>
</evidence>